<accession>E8LTZ0</accession>
<dbReference type="EMBL" id="AEVS01000059">
    <property type="protein sequence ID" value="EGA65826.1"/>
    <property type="molecule type" value="Genomic_DNA"/>
</dbReference>
<comment type="caution">
    <text evidence="1">The sequence shown here is derived from an EMBL/GenBank/DDBJ whole genome shotgun (WGS) entry which is preliminary data.</text>
</comment>
<reference evidence="1 2" key="1">
    <citation type="journal article" date="2012" name="Int. J. Syst. Evol. Microbiol.">
        <title>Vibrio caribbeanicus sp. nov., isolated from the marine sponge Scleritoderma cyanea.</title>
        <authorList>
            <person name="Hoffmann M."/>
            <person name="Monday S.R."/>
            <person name="Allard M.W."/>
            <person name="Strain E.A."/>
            <person name="Whittaker P."/>
            <person name="Naum M."/>
            <person name="McCarthy P.J."/>
            <person name="Lopez J.V."/>
            <person name="Fischer M."/>
            <person name="Brown E.W."/>
        </authorList>
    </citation>
    <scope>NUCLEOTIDE SEQUENCE [LARGE SCALE GENOMIC DNA]</scope>
    <source>
        <strain evidence="1 2">LMG 20546</strain>
    </source>
</reference>
<protein>
    <submittedName>
        <fullName evidence="1">Uncharacterized protein</fullName>
    </submittedName>
</protein>
<dbReference type="Proteomes" id="UP000004371">
    <property type="component" value="Unassembled WGS sequence"/>
</dbReference>
<name>E8LTZ0_9VIBR</name>
<dbReference type="STRING" id="945543.VIBR0546_10304"/>
<keyword evidence="2" id="KW-1185">Reference proteome</keyword>
<dbReference type="AlphaFoldDB" id="E8LTZ0"/>
<evidence type="ECO:0000313" key="1">
    <source>
        <dbReference type="EMBL" id="EGA65826.1"/>
    </source>
</evidence>
<proteinExistence type="predicted"/>
<gene>
    <name evidence="1" type="ORF">VIBR0546_10304</name>
</gene>
<organism evidence="1 2">
    <name type="scientific">Vibrio brasiliensis LMG 20546</name>
    <dbReference type="NCBI Taxonomy" id="945543"/>
    <lineage>
        <taxon>Bacteria</taxon>
        <taxon>Pseudomonadati</taxon>
        <taxon>Pseudomonadota</taxon>
        <taxon>Gammaproteobacteria</taxon>
        <taxon>Vibrionales</taxon>
        <taxon>Vibrionaceae</taxon>
        <taxon>Vibrio</taxon>
        <taxon>Vibrio oreintalis group</taxon>
    </lineage>
</organism>
<sequence length="41" mass="5045">MYFQGFQVIEMYYRYTAEVFLIVPTFIKLTIPQSLEKREHN</sequence>
<evidence type="ECO:0000313" key="2">
    <source>
        <dbReference type="Proteomes" id="UP000004371"/>
    </source>
</evidence>